<evidence type="ECO:0000256" key="4">
    <source>
        <dbReference type="ARBA" id="ARBA00022982"/>
    </source>
</evidence>
<feature type="transmembrane region" description="Helical" evidence="7">
    <location>
        <begin position="298"/>
        <end position="317"/>
    </location>
</feature>
<gene>
    <name evidence="9" type="primary">ccoG</name>
    <name evidence="9" type="ORF">EHQ30_11290</name>
</gene>
<keyword evidence="5" id="KW-0408">Iron</keyword>
<keyword evidence="7" id="KW-0812">Transmembrane</keyword>
<reference evidence="9" key="1">
    <citation type="journal article" date="2019" name="PLoS Negl. Trop. Dis.">
        <title>Revisiting the worldwide diversity of Leptospira species in the environment.</title>
        <authorList>
            <person name="Vincent A.T."/>
            <person name="Schiettekatte O."/>
            <person name="Bourhy P."/>
            <person name="Veyrier F.J."/>
            <person name="Picardeau M."/>
        </authorList>
    </citation>
    <scope>NUCLEOTIDE SEQUENCE [LARGE SCALE GENOMIC DNA]</scope>
    <source>
        <strain evidence="9">201800277</strain>
    </source>
</reference>
<comment type="caution">
    <text evidence="9">The sequence shown here is derived from an EMBL/GenBank/DDBJ whole genome shotgun (WGS) entry which is preliminary data.</text>
</comment>
<dbReference type="PROSITE" id="PS51379">
    <property type="entry name" value="4FE4S_FER_2"/>
    <property type="match status" value="1"/>
</dbReference>
<dbReference type="InterPro" id="IPR051684">
    <property type="entry name" value="Electron_Trans/Redox"/>
</dbReference>
<organism evidence="9 10">
    <name type="scientific">Leptospira brenneri</name>
    <dbReference type="NCBI Taxonomy" id="2023182"/>
    <lineage>
        <taxon>Bacteria</taxon>
        <taxon>Pseudomonadati</taxon>
        <taxon>Spirochaetota</taxon>
        <taxon>Spirochaetia</taxon>
        <taxon>Leptospirales</taxon>
        <taxon>Leptospiraceae</taxon>
        <taxon>Leptospira</taxon>
    </lineage>
</organism>
<feature type="transmembrane region" description="Helical" evidence="7">
    <location>
        <begin position="16"/>
        <end position="34"/>
    </location>
</feature>
<evidence type="ECO:0000256" key="7">
    <source>
        <dbReference type="SAM" id="Phobius"/>
    </source>
</evidence>
<sequence>MIISRPQTGKVRTRRNFVMSFLVGLFLIAPWVVLPEGSPLIRLDIPRRVFHLFGGLFIPQEGLILWFFLLTMGLSLFFFTSVIGRVWCGWGCPQTIYTDLFDRIGRFVLDSKYGKKDASIVGKYTVYFLWIVVSFIASFHWIAYFVSPYEMVADYLSLAAFSQSYFYFTLFFTGAMFLDIGFIREQFCRYACPYARFQTLLMDEHSWNVTYDFKRGEPRRDGKTKIGDCIACNMCVVVCPTGIDIRDGLQVGCVACGKCVDACTSIMARENKKTLIGYFSLKQIETGAKIKWIRPRTVIYAILLTVVITGATIQLITRSPMSMIAASNKSMPPILIPDNKIRAFVALRIQNIAPIEKEFQLSAFDTRHGKEILVRSGEENNQFKLGSGEIKSISVVLETQTLSEQELNEGYLPGSIVLNNASDPDERLEKKLSLTLPRR</sequence>
<dbReference type="Pfam" id="PF12801">
    <property type="entry name" value="Fer4_5"/>
    <property type="match status" value="1"/>
</dbReference>
<accession>A0A2M9XXZ9</accession>
<keyword evidence="4" id="KW-0249">Electron transport</keyword>
<proteinExistence type="predicted"/>
<evidence type="ECO:0000256" key="1">
    <source>
        <dbReference type="ARBA" id="ARBA00022448"/>
    </source>
</evidence>
<feature type="domain" description="4Fe-4S ferredoxin-type" evidence="8">
    <location>
        <begin position="216"/>
        <end position="248"/>
    </location>
</feature>
<feature type="transmembrane region" description="Helical" evidence="7">
    <location>
        <begin position="165"/>
        <end position="183"/>
    </location>
</feature>
<name>A0A2M9XXZ9_9LEPT</name>
<protein>
    <submittedName>
        <fullName evidence="9">Cytochrome c oxidase accessory protein CcoG</fullName>
    </submittedName>
</protein>
<evidence type="ECO:0000256" key="6">
    <source>
        <dbReference type="ARBA" id="ARBA00023014"/>
    </source>
</evidence>
<feature type="transmembrane region" description="Helical" evidence="7">
    <location>
        <begin position="63"/>
        <end position="87"/>
    </location>
</feature>
<dbReference type="InterPro" id="IPR017900">
    <property type="entry name" value="4Fe4S_Fe_S_CS"/>
</dbReference>
<dbReference type="Pfam" id="PF13746">
    <property type="entry name" value="Fer4_18"/>
    <property type="match status" value="1"/>
</dbReference>
<evidence type="ECO:0000256" key="3">
    <source>
        <dbReference type="ARBA" id="ARBA00022723"/>
    </source>
</evidence>
<dbReference type="NCBIfam" id="TIGR02745">
    <property type="entry name" value="ccoG_rdxA_fixG"/>
    <property type="match status" value="1"/>
</dbReference>
<keyword evidence="7" id="KW-1133">Transmembrane helix</keyword>
<dbReference type="InterPro" id="IPR014116">
    <property type="entry name" value="Cyt_c_oxidase_cbb3_FixG"/>
</dbReference>
<evidence type="ECO:0000256" key="5">
    <source>
        <dbReference type="ARBA" id="ARBA00023004"/>
    </source>
</evidence>
<evidence type="ECO:0000259" key="8">
    <source>
        <dbReference type="PROSITE" id="PS51379"/>
    </source>
</evidence>
<dbReference type="GO" id="GO:0051539">
    <property type="term" value="F:4 iron, 4 sulfur cluster binding"/>
    <property type="evidence" value="ECO:0007669"/>
    <property type="project" value="UniProtKB-KW"/>
</dbReference>
<dbReference type="Proteomes" id="UP000297891">
    <property type="component" value="Unassembled WGS sequence"/>
</dbReference>
<keyword evidence="1" id="KW-0813">Transport</keyword>
<dbReference type="GO" id="GO:0046872">
    <property type="term" value="F:metal ion binding"/>
    <property type="evidence" value="ECO:0007669"/>
    <property type="project" value="UniProtKB-KW"/>
</dbReference>
<dbReference type="SUPFAM" id="SSF54862">
    <property type="entry name" value="4Fe-4S ferredoxins"/>
    <property type="match status" value="1"/>
</dbReference>
<dbReference type="PANTHER" id="PTHR30176">
    <property type="entry name" value="FERREDOXIN-TYPE PROTEIN NAPH"/>
    <property type="match status" value="1"/>
</dbReference>
<dbReference type="PANTHER" id="PTHR30176:SF3">
    <property type="entry name" value="FERREDOXIN-TYPE PROTEIN NAPH"/>
    <property type="match status" value="1"/>
</dbReference>
<evidence type="ECO:0000256" key="2">
    <source>
        <dbReference type="ARBA" id="ARBA00022485"/>
    </source>
</evidence>
<dbReference type="EMBL" id="RQFP01000008">
    <property type="protein sequence ID" value="TGK92814.1"/>
    <property type="molecule type" value="Genomic_DNA"/>
</dbReference>
<dbReference type="RefSeq" id="WP_100791828.1">
    <property type="nucleotide sequence ID" value="NZ_NPDQ01000008.1"/>
</dbReference>
<dbReference type="GO" id="GO:0005886">
    <property type="term" value="C:plasma membrane"/>
    <property type="evidence" value="ECO:0007669"/>
    <property type="project" value="TreeGrafter"/>
</dbReference>
<keyword evidence="3" id="KW-0479">Metal-binding</keyword>
<dbReference type="InterPro" id="IPR017896">
    <property type="entry name" value="4Fe4S_Fe-S-bd"/>
</dbReference>
<dbReference type="OrthoDB" id="9786132at2"/>
<keyword evidence="7" id="KW-0472">Membrane</keyword>
<keyword evidence="6" id="KW-0411">Iron-sulfur</keyword>
<keyword evidence="10" id="KW-1185">Reference proteome</keyword>
<keyword evidence="2" id="KW-0004">4Fe-4S</keyword>
<feature type="transmembrane region" description="Helical" evidence="7">
    <location>
        <begin position="124"/>
        <end position="145"/>
    </location>
</feature>
<dbReference type="PROSITE" id="PS00198">
    <property type="entry name" value="4FE4S_FER_1"/>
    <property type="match status" value="1"/>
</dbReference>
<evidence type="ECO:0000313" key="9">
    <source>
        <dbReference type="EMBL" id="TGK92814.1"/>
    </source>
</evidence>
<dbReference type="AlphaFoldDB" id="A0A2M9XXZ9"/>
<evidence type="ECO:0000313" key="10">
    <source>
        <dbReference type="Proteomes" id="UP000297891"/>
    </source>
</evidence>